<evidence type="ECO:0000256" key="1">
    <source>
        <dbReference type="SAM" id="Coils"/>
    </source>
</evidence>
<dbReference type="Proteomes" id="UP000186817">
    <property type="component" value="Unassembled WGS sequence"/>
</dbReference>
<evidence type="ECO:0000313" key="3">
    <source>
        <dbReference type="Proteomes" id="UP000186817"/>
    </source>
</evidence>
<keyword evidence="1" id="KW-0175">Coiled coil</keyword>
<evidence type="ECO:0000313" key="2">
    <source>
        <dbReference type="EMBL" id="OLQ07450.1"/>
    </source>
</evidence>
<name>A0A1Q9EJ51_SYMMI</name>
<proteinExistence type="predicted"/>
<keyword evidence="3" id="KW-1185">Reference proteome</keyword>
<organism evidence="2 3">
    <name type="scientific">Symbiodinium microadriaticum</name>
    <name type="common">Dinoflagellate</name>
    <name type="synonym">Zooxanthella microadriatica</name>
    <dbReference type="NCBI Taxonomy" id="2951"/>
    <lineage>
        <taxon>Eukaryota</taxon>
        <taxon>Sar</taxon>
        <taxon>Alveolata</taxon>
        <taxon>Dinophyceae</taxon>
        <taxon>Suessiales</taxon>
        <taxon>Symbiodiniaceae</taxon>
        <taxon>Symbiodinium</taxon>
    </lineage>
</organism>
<reference evidence="2 3" key="1">
    <citation type="submission" date="2016-02" db="EMBL/GenBank/DDBJ databases">
        <title>Genome analysis of coral dinoflagellate symbionts highlights evolutionary adaptations to a symbiotic lifestyle.</title>
        <authorList>
            <person name="Aranda M."/>
            <person name="Li Y."/>
            <person name="Liew Y.J."/>
            <person name="Baumgarten S."/>
            <person name="Simakov O."/>
            <person name="Wilson M."/>
            <person name="Piel J."/>
            <person name="Ashoor H."/>
            <person name="Bougouffa S."/>
            <person name="Bajic V.B."/>
            <person name="Ryu T."/>
            <person name="Ravasi T."/>
            <person name="Bayer T."/>
            <person name="Micklem G."/>
            <person name="Kim H."/>
            <person name="Bhak J."/>
            <person name="Lajeunesse T.C."/>
            <person name="Voolstra C.R."/>
        </authorList>
    </citation>
    <scope>NUCLEOTIDE SEQUENCE [LARGE SCALE GENOMIC DNA]</scope>
    <source>
        <strain evidence="2 3">CCMP2467</strain>
    </source>
</reference>
<dbReference type="AlphaFoldDB" id="A0A1Q9EJ51"/>
<accession>A0A1Q9EJ51</accession>
<dbReference type="EMBL" id="LSRX01000138">
    <property type="protein sequence ID" value="OLQ07450.1"/>
    <property type="molecule type" value="Genomic_DNA"/>
</dbReference>
<gene>
    <name evidence="2" type="ORF">AK812_SmicGene9137</name>
</gene>
<feature type="coiled-coil region" evidence="1">
    <location>
        <begin position="24"/>
        <end position="51"/>
    </location>
</feature>
<comment type="caution">
    <text evidence="2">The sequence shown here is derived from an EMBL/GenBank/DDBJ whole genome shotgun (WGS) entry which is preliminary data.</text>
</comment>
<protein>
    <submittedName>
        <fullName evidence="2">Uncharacterized protein</fullName>
    </submittedName>
</protein>
<sequence>MHDMNRERVERECQEQITAMHEQVHRAKLDLRESRDELQRVSEDQMRLRHERTRYIADYVSWADDDGGIDVSIGGSVYSVSPVASIEHDQGGRETPHLLNAYFDVKLLDGRYTGDVVLTCNEGTVTVGVSGTLFTATAVPSPTLLLFDSTEPAKGINFYFKGEDDQTEVMWCG</sequence>